<feature type="compositionally biased region" description="Low complexity" evidence="1">
    <location>
        <begin position="101"/>
        <end position="116"/>
    </location>
</feature>
<feature type="compositionally biased region" description="Low complexity" evidence="1">
    <location>
        <begin position="123"/>
        <end position="143"/>
    </location>
</feature>
<sequence>MRSRRPNSITSPAMRNGSTSFQACTTAGRLRCGARMTDRATRSRCSFALIVFGWAAWSQFQRRSSVTAQRTHSTGPVPSSAPQREHASSVIAQSTQVHGYTPTSAEVTSSASSRSASCEDVRSASQSASQNWSSSSAQNPQSG</sequence>
<dbReference type="STRING" id="1586287.BBK82_11935"/>
<organism evidence="2 3">
    <name type="scientific">Lentzea guizhouensis</name>
    <dbReference type="NCBI Taxonomy" id="1586287"/>
    <lineage>
        <taxon>Bacteria</taxon>
        <taxon>Bacillati</taxon>
        <taxon>Actinomycetota</taxon>
        <taxon>Actinomycetes</taxon>
        <taxon>Pseudonocardiales</taxon>
        <taxon>Pseudonocardiaceae</taxon>
        <taxon>Lentzea</taxon>
    </lineage>
</organism>
<keyword evidence="3" id="KW-1185">Reference proteome</keyword>
<proteinExistence type="predicted"/>
<reference evidence="2 3" key="1">
    <citation type="submission" date="2016-07" db="EMBL/GenBank/DDBJ databases">
        <title>Complete genome sequence of the Lentzea guizhouensis DHS C013.</title>
        <authorList>
            <person name="Cao C."/>
        </authorList>
    </citation>
    <scope>NUCLEOTIDE SEQUENCE [LARGE SCALE GENOMIC DNA]</scope>
    <source>
        <strain evidence="2 3">DHS C013</strain>
    </source>
</reference>
<dbReference type="AlphaFoldDB" id="A0A1B2HG48"/>
<gene>
    <name evidence="2" type="ORF">BBK82_11935</name>
</gene>
<dbReference type="KEGG" id="led:BBK82_11935"/>
<name>A0A1B2HG48_9PSEU</name>
<accession>A0A1B2HG48</accession>
<feature type="compositionally biased region" description="Polar residues" evidence="1">
    <location>
        <begin position="63"/>
        <end position="82"/>
    </location>
</feature>
<evidence type="ECO:0000313" key="3">
    <source>
        <dbReference type="Proteomes" id="UP000093053"/>
    </source>
</evidence>
<evidence type="ECO:0000256" key="1">
    <source>
        <dbReference type="SAM" id="MobiDB-lite"/>
    </source>
</evidence>
<feature type="region of interest" description="Disordered" evidence="1">
    <location>
        <begin position="63"/>
        <end position="143"/>
    </location>
</feature>
<dbReference type="EMBL" id="CP016793">
    <property type="protein sequence ID" value="ANZ36671.1"/>
    <property type="molecule type" value="Genomic_DNA"/>
</dbReference>
<protein>
    <submittedName>
        <fullName evidence="2">Uncharacterized protein</fullName>
    </submittedName>
</protein>
<dbReference type="Proteomes" id="UP000093053">
    <property type="component" value="Chromosome"/>
</dbReference>
<evidence type="ECO:0000313" key="2">
    <source>
        <dbReference type="EMBL" id="ANZ36671.1"/>
    </source>
</evidence>